<accession>A0A1I3EZ98</accession>
<evidence type="ECO:0000256" key="1">
    <source>
        <dbReference type="SAM" id="Phobius"/>
    </source>
</evidence>
<keyword evidence="1" id="KW-0812">Transmembrane</keyword>
<gene>
    <name evidence="2" type="ORF">SAMN04487861_11244</name>
</gene>
<feature type="transmembrane region" description="Helical" evidence="1">
    <location>
        <begin position="69"/>
        <end position="86"/>
    </location>
</feature>
<name>A0A1I3EZ98_SELRU</name>
<feature type="transmembrane region" description="Helical" evidence="1">
    <location>
        <begin position="153"/>
        <end position="175"/>
    </location>
</feature>
<keyword evidence="1" id="KW-1133">Transmembrane helix</keyword>
<reference evidence="2 3" key="1">
    <citation type="submission" date="2016-10" db="EMBL/GenBank/DDBJ databases">
        <authorList>
            <person name="de Groot N.N."/>
        </authorList>
    </citation>
    <scope>NUCLEOTIDE SEQUENCE [LARGE SCALE GENOMIC DNA]</scope>
    <source>
        <strain evidence="2 3">Z108</strain>
    </source>
</reference>
<dbReference type="AlphaFoldDB" id="A0A1I3EZ98"/>
<protein>
    <submittedName>
        <fullName evidence="2">Uncharacterized protein</fullName>
    </submittedName>
</protein>
<dbReference type="EMBL" id="FOQK01000012">
    <property type="protein sequence ID" value="SFI04282.1"/>
    <property type="molecule type" value="Genomic_DNA"/>
</dbReference>
<dbReference type="Proteomes" id="UP000183639">
    <property type="component" value="Unassembled WGS sequence"/>
</dbReference>
<proteinExistence type="predicted"/>
<evidence type="ECO:0000313" key="2">
    <source>
        <dbReference type="EMBL" id="SFI04282.1"/>
    </source>
</evidence>
<keyword evidence="1" id="KW-0472">Membrane</keyword>
<sequence>MLLFIYFIYAFMFMLCQIISGVCDNETRMLKFRDKVFTRFIYNILIIPKIQRLQRKILLSYYRFYEKRLLIHLTIIEAYALIVPWFSGRLMGVIYEVLLLAYIYWWRNIKVNRCVINDFIVHSIPILLMIYMWAVKLLKIINELAMDGENKYISTLFFFMIDLVVVIAIGMMWCWEINMYYGPFSRMKRKVIWMSMLSLHIAMMIYSFGIVNIIQSENSTMIMEQLKEDSGSEYVIRIAKYSVAPVLGCNENVGGLFKYNYGVKNMISGDSLRENDALLFESLFAMGVVYFYSKILPDV</sequence>
<feature type="transmembrane region" description="Helical" evidence="1">
    <location>
        <begin position="6"/>
        <end position="23"/>
    </location>
</feature>
<organism evidence="2 3">
    <name type="scientific">Selenomonas ruminantium</name>
    <dbReference type="NCBI Taxonomy" id="971"/>
    <lineage>
        <taxon>Bacteria</taxon>
        <taxon>Bacillati</taxon>
        <taxon>Bacillota</taxon>
        <taxon>Negativicutes</taxon>
        <taxon>Selenomonadales</taxon>
        <taxon>Selenomonadaceae</taxon>
        <taxon>Selenomonas</taxon>
    </lineage>
</organism>
<feature type="transmembrane region" description="Helical" evidence="1">
    <location>
        <begin position="92"/>
        <end position="107"/>
    </location>
</feature>
<feature type="transmembrane region" description="Helical" evidence="1">
    <location>
        <begin position="119"/>
        <end position="141"/>
    </location>
</feature>
<feature type="transmembrane region" description="Helical" evidence="1">
    <location>
        <begin position="196"/>
        <end position="214"/>
    </location>
</feature>
<evidence type="ECO:0000313" key="3">
    <source>
        <dbReference type="Proteomes" id="UP000183639"/>
    </source>
</evidence>